<comment type="caution">
    <text evidence="1">The sequence shown here is derived from an EMBL/GenBank/DDBJ whole genome shotgun (WGS) entry which is preliminary data.</text>
</comment>
<dbReference type="OrthoDB" id="1936426at2759"/>
<dbReference type="AlphaFoldDB" id="A0A834TBA8"/>
<evidence type="ECO:0000313" key="1">
    <source>
        <dbReference type="EMBL" id="KAF7818050.1"/>
    </source>
</evidence>
<evidence type="ECO:0000313" key="2">
    <source>
        <dbReference type="Proteomes" id="UP000634136"/>
    </source>
</evidence>
<proteinExistence type="predicted"/>
<protein>
    <submittedName>
        <fullName evidence="1">Uncharacterized protein</fullName>
    </submittedName>
</protein>
<organism evidence="1 2">
    <name type="scientific">Senna tora</name>
    <dbReference type="NCBI Taxonomy" id="362788"/>
    <lineage>
        <taxon>Eukaryota</taxon>
        <taxon>Viridiplantae</taxon>
        <taxon>Streptophyta</taxon>
        <taxon>Embryophyta</taxon>
        <taxon>Tracheophyta</taxon>
        <taxon>Spermatophyta</taxon>
        <taxon>Magnoliopsida</taxon>
        <taxon>eudicotyledons</taxon>
        <taxon>Gunneridae</taxon>
        <taxon>Pentapetalae</taxon>
        <taxon>rosids</taxon>
        <taxon>fabids</taxon>
        <taxon>Fabales</taxon>
        <taxon>Fabaceae</taxon>
        <taxon>Caesalpinioideae</taxon>
        <taxon>Cassia clade</taxon>
        <taxon>Senna</taxon>
    </lineage>
</organism>
<dbReference type="Proteomes" id="UP000634136">
    <property type="component" value="Unassembled WGS sequence"/>
</dbReference>
<keyword evidence="2" id="KW-1185">Reference proteome</keyword>
<dbReference type="EMBL" id="JAAIUW010000008">
    <property type="protein sequence ID" value="KAF7818050.1"/>
    <property type="molecule type" value="Genomic_DNA"/>
</dbReference>
<sequence length="107" mass="12298">MRRACRKILGSVPCTRRKNLPTDSMEEILRTKLSTIMEEPELCEEKLTPPRYKWMTKKKLGKKNKIQPKDNKTQGCLQVPLGNLKQSYVLFISGFASKGTFGGFLQY</sequence>
<name>A0A834TBA8_9FABA</name>
<accession>A0A834TBA8</accession>
<gene>
    <name evidence="1" type="ORF">G2W53_023505</name>
</gene>
<reference evidence="1" key="1">
    <citation type="submission" date="2020-09" db="EMBL/GenBank/DDBJ databases">
        <title>Genome-Enabled Discovery of Anthraquinone Biosynthesis in Senna tora.</title>
        <authorList>
            <person name="Kang S.-H."/>
            <person name="Pandey R.P."/>
            <person name="Lee C.-M."/>
            <person name="Sim J.-S."/>
            <person name="Jeong J.-T."/>
            <person name="Choi B.-S."/>
            <person name="Jung M."/>
            <person name="Ginzburg D."/>
            <person name="Zhao K."/>
            <person name="Won S.Y."/>
            <person name="Oh T.-J."/>
            <person name="Yu Y."/>
            <person name="Kim N.-H."/>
            <person name="Lee O.R."/>
            <person name="Lee T.-H."/>
            <person name="Bashyal P."/>
            <person name="Kim T.-S."/>
            <person name="Lee W.-H."/>
            <person name="Kawkins C."/>
            <person name="Kim C.-K."/>
            <person name="Kim J.S."/>
            <person name="Ahn B.O."/>
            <person name="Rhee S.Y."/>
            <person name="Sohng J.K."/>
        </authorList>
    </citation>
    <scope>NUCLEOTIDE SEQUENCE</scope>
    <source>
        <tissue evidence="1">Leaf</tissue>
    </source>
</reference>